<keyword evidence="5" id="KW-1185">Reference proteome</keyword>
<proteinExistence type="predicted"/>
<dbReference type="RefSeq" id="WP_080460896.1">
    <property type="nucleotide sequence ID" value="NZ_JXMW01000022.1"/>
</dbReference>
<feature type="domain" description="CBS" evidence="3">
    <location>
        <begin position="76"/>
        <end position="131"/>
    </location>
</feature>
<name>A0A1V6N0Q0_METAZ</name>
<dbReference type="EMBL" id="JXMW01000022">
    <property type="protein sequence ID" value="OQD58268.1"/>
    <property type="molecule type" value="Genomic_DNA"/>
</dbReference>
<dbReference type="InterPro" id="IPR051462">
    <property type="entry name" value="CBS_domain-containing"/>
</dbReference>
<dbReference type="Proteomes" id="UP000191661">
    <property type="component" value="Unassembled WGS sequence"/>
</dbReference>
<evidence type="ECO:0000256" key="1">
    <source>
        <dbReference type="ARBA" id="ARBA00022737"/>
    </source>
</evidence>
<dbReference type="Gene3D" id="3.10.580.10">
    <property type="entry name" value="CBS-domain"/>
    <property type="match status" value="1"/>
</dbReference>
<keyword evidence="2" id="KW-0129">CBS domain</keyword>
<comment type="caution">
    <text evidence="4">The sequence shown here is derived from an EMBL/GenBank/DDBJ whole genome shotgun (WGS) entry which is preliminary data.</text>
</comment>
<sequence length="136" mass="15118">MKIKDVMNQEVISVNEQTSPIEAFEKMYKNGVRRLFVIDDNGTPKGVVSYSDLIGVLNKLSDLNKENNQEKIKNIMTTNIMTVNSEENIKNAANLMLRADVSGLLVIKAKKPVGVITKTDICRLVAANLLIPKNDD</sequence>
<evidence type="ECO:0000256" key="2">
    <source>
        <dbReference type="PROSITE-ProRule" id="PRU00703"/>
    </source>
</evidence>
<protein>
    <recommendedName>
        <fullName evidence="3">CBS domain-containing protein</fullName>
    </recommendedName>
</protein>
<evidence type="ECO:0000313" key="4">
    <source>
        <dbReference type="EMBL" id="OQD58268.1"/>
    </source>
</evidence>
<evidence type="ECO:0000259" key="3">
    <source>
        <dbReference type="PROSITE" id="PS51371"/>
    </source>
</evidence>
<dbReference type="OrthoDB" id="8919at2157"/>
<dbReference type="Pfam" id="PF00571">
    <property type="entry name" value="CBS"/>
    <property type="match status" value="2"/>
</dbReference>
<gene>
    <name evidence="4" type="ORF">MBBAR_22c00150</name>
</gene>
<dbReference type="SMART" id="SM00116">
    <property type="entry name" value="CBS"/>
    <property type="match status" value="2"/>
</dbReference>
<dbReference type="InterPro" id="IPR046342">
    <property type="entry name" value="CBS_dom_sf"/>
</dbReference>
<evidence type="ECO:0000313" key="5">
    <source>
        <dbReference type="Proteomes" id="UP000191661"/>
    </source>
</evidence>
<accession>A0A1V6N0Q0</accession>
<reference evidence="4 5" key="1">
    <citation type="submission" date="2014-12" db="EMBL/GenBank/DDBJ databases">
        <title>Genome sequence of Methanobrevibacter arboriphilicus DH1, DSM1125.</title>
        <authorList>
            <person name="Poehlein A."/>
            <person name="Thauer R.K."/>
            <person name="Seedorf H."/>
            <person name="Daniel R."/>
        </authorList>
    </citation>
    <scope>NUCLEOTIDE SEQUENCE [LARGE SCALE GENOMIC DNA]</scope>
    <source>
        <strain evidence="4 5">DH1</strain>
    </source>
</reference>
<dbReference type="PANTHER" id="PTHR48108">
    <property type="entry name" value="CBS DOMAIN-CONTAINING PROTEIN CBSX2, CHLOROPLASTIC"/>
    <property type="match status" value="1"/>
</dbReference>
<dbReference type="PANTHER" id="PTHR48108:SF34">
    <property type="entry name" value="CBS DOMAIN-CONTAINING PROTEIN YHCV"/>
    <property type="match status" value="1"/>
</dbReference>
<dbReference type="PROSITE" id="PS51371">
    <property type="entry name" value="CBS"/>
    <property type="match status" value="2"/>
</dbReference>
<dbReference type="InterPro" id="IPR000644">
    <property type="entry name" value="CBS_dom"/>
</dbReference>
<dbReference type="SUPFAM" id="SSF54631">
    <property type="entry name" value="CBS-domain pair"/>
    <property type="match status" value="1"/>
</dbReference>
<dbReference type="AlphaFoldDB" id="A0A1V6N0Q0"/>
<feature type="domain" description="CBS" evidence="3">
    <location>
        <begin position="7"/>
        <end position="63"/>
    </location>
</feature>
<organism evidence="4 5">
    <name type="scientific">Methanobrevibacter arboriphilus JCM 13429 = DSM 1125</name>
    <dbReference type="NCBI Taxonomy" id="1300164"/>
    <lineage>
        <taxon>Archaea</taxon>
        <taxon>Methanobacteriati</taxon>
        <taxon>Methanobacteriota</taxon>
        <taxon>Methanomada group</taxon>
        <taxon>Methanobacteria</taxon>
        <taxon>Methanobacteriales</taxon>
        <taxon>Methanobacteriaceae</taxon>
        <taxon>Methanobrevibacter</taxon>
    </lineage>
</organism>
<keyword evidence="1" id="KW-0677">Repeat</keyword>